<dbReference type="EMBL" id="JADNRY010000240">
    <property type="protein sequence ID" value="KAF9060503.1"/>
    <property type="molecule type" value="Genomic_DNA"/>
</dbReference>
<dbReference type="Proteomes" id="UP000772434">
    <property type="component" value="Unassembled WGS sequence"/>
</dbReference>
<dbReference type="InterPro" id="IPR008733">
    <property type="entry name" value="PEX11"/>
</dbReference>
<dbReference type="PANTHER" id="PTHR12652:SF25">
    <property type="entry name" value="MICROBODY (PEROXISOME) PROLIFERATION PROTEIN PEROXIN 11C (EUROFUNG)"/>
    <property type="match status" value="1"/>
</dbReference>
<evidence type="ECO:0000256" key="4">
    <source>
        <dbReference type="ARBA" id="ARBA00046271"/>
    </source>
</evidence>
<evidence type="ECO:0000256" key="1">
    <source>
        <dbReference type="ARBA" id="ARBA00022593"/>
    </source>
</evidence>
<protein>
    <submittedName>
        <fullName evidence="5">Uncharacterized protein</fullName>
    </submittedName>
</protein>
<reference evidence="5" key="1">
    <citation type="submission" date="2020-11" db="EMBL/GenBank/DDBJ databases">
        <authorList>
            <consortium name="DOE Joint Genome Institute"/>
            <person name="Ahrendt S."/>
            <person name="Riley R."/>
            <person name="Andreopoulos W."/>
            <person name="Labutti K."/>
            <person name="Pangilinan J."/>
            <person name="Ruiz-Duenas F.J."/>
            <person name="Barrasa J.M."/>
            <person name="Sanchez-Garcia M."/>
            <person name="Camarero S."/>
            <person name="Miyauchi S."/>
            <person name="Serrano A."/>
            <person name="Linde D."/>
            <person name="Babiker R."/>
            <person name="Drula E."/>
            <person name="Ayuso-Fernandez I."/>
            <person name="Pacheco R."/>
            <person name="Padilla G."/>
            <person name="Ferreira P."/>
            <person name="Barriuso J."/>
            <person name="Kellner H."/>
            <person name="Castanera R."/>
            <person name="Alfaro M."/>
            <person name="Ramirez L."/>
            <person name="Pisabarro A.G."/>
            <person name="Kuo A."/>
            <person name="Tritt A."/>
            <person name="Lipzen A."/>
            <person name="He G."/>
            <person name="Yan M."/>
            <person name="Ng V."/>
            <person name="Cullen D."/>
            <person name="Martin F."/>
            <person name="Rosso M.-N."/>
            <person name="Henrissat B."/>
            <person name="Hibbett D."/>
            <person name="Martinez A.T."/>
            <person name="Grigoriev I.V."/>
        </authorList>
    </citation>
    <scope>NUCLEOTIDE SEQUENCE</scope>
    <source>
        <strain evidence="5">AH 40177</strain>
    </source>
</reference>
<organism evidence="5 6">
    <name type="scientific">Rhodocollybia butyracea</name>
    <dbReference type="NCBI Taxonomy" id="206335"/>
    <lineage>
        <taxon>Eukaryota</taxon>
        <taxon>Fungi</taxon>
        <taxon>Dikarya</taxon>
        <taxon>Basidiomycota</taxon>
        <taxon>Agaricomycotina</taxon>
        <taxon>Agaricomycetes</taxon>
        <taxon>Agaricomycetidae</taxon>
        <taxon>Agaricales</taxon>
        <taxon>Marasmiineae</taxon>
        <taxon>Omphalotaceae</taxon>
        <taxon>Rhodocollybia</taxon>
    </lineage>
</organism>
<evidence type="ECO:0000313" key="6">
    <source>
        <dbReference type="Proteomes" id="UP000772434"/>
    </source>
</evidence>
<keyword evidence="3" id="KW-0576">Peroxisome</keyword>
<evidence type="ECO:0000256" key="2">
    <source>
        <dbReference type="ARBA" id="ARBA00023136"/>
    </source>
</evidence>
<keyword evidence="1" id="KW-0962">Peroxisome biogenesis</keyword>
<gene>
    <name evidence="5" type="ORF">BDP27DRAFT_1370463</name>
</gene>
<dbReference type="GO" id="GO:0016559">
    <property type="term" value="P:peroxisome fission"/>
    <property type="evidence" value="ECO:0007669"/>
    <property type="project" value="InterPro"/>
</dbReference>
<sequence length="308" mass="34760">MSYSKPSSIAKLNDSILGCFSALPPSEFIDHLVRYLGTWSGSDKLFAVIEYSLKLLVPLLRKRAEIQQRGGLRKVANSSTAARFSKLASNISDSRTLWRFWGLLSIIRWMTSLERTAQPTRNLLNIERLQGWSMLGYYPLEHLSYLISHDVLPAKSTINLSPFIATKTTLNLNPNTLGVWSVRCWAFYVALQFAHLREDGKLLKAKYRGLRKTGLKLAEKQEMQKRWQAYWSDLVVNMVNFPLAIHWSTGSTLFKHESIVSLLNLIAAVISFRSGWEATALPSRSPSEPGDDLVEPVVVADNATAYDI</sequence>
<keyword evidence="6" id="KW-1185">Reference proteome</keyword>
<dbReference type="GO" id="GO:0005778">
    <property type="term" value="C:peroxisomal membrane"/>
    <property type="evidence" value="ECO:0007669"/>
    <property type="project" value="UniProtKB-SubCell"/>
</dbReference>
<proteinExistence type="predicted"/>
<dbReference type="AlphaFoldDB" id="A0A9P5PAX0"/>
<dbReference type="Pfam" id="PF05648">
    <property type="entry name" value="PEX11"/>
    <property type="match status" value="1"/>
</dbReference>
<dbReference type="OrthoDB" id="10005898at2759"/>
<comment type="subcellular location">
    <subcellularLocation>
        <location evidence="4">Peroxisome membrane</location>
    </subcellularLocation>
</comment>
<comment type="caution">
    <text evidence="5">The sequence shown here is derived from an EMBL/GenBank/DDBJ whole genome shotgun (WGS) entry which is preliminary data.</text>
</comment>
<keyword evidence="2" id="KW-0472">Membrane</keyword>
<evidence type="ECO:0000256" key="3">
    <source>
        <dbReference type="ARBA" id="ARBA00023140"/>
    </source>
</evidence>
<evidence type="ECO:0000313" key="5">
    <source>
        <dbReference type="EMBL" id="KAF9060503.1"/>
    </source>
</evidence>
<dbReference type="PANTHER" id="PTHR12652">
    <property type="entry name" value="PEROXISOMAL BIOGENESIS FACTOR 11"/>
    <property type="match status" value="1"/>
</dbReference>
<name>A0A9P5PAX0_9AGAR</name>
<accession>A0A9P5PAX0</accession>